<dbReference type="PANTHER" id="PTHR13952">
    <property type="entry name" value="U1 SMALL NUCLEAR RIBONUCLEOPROTEIN 70 KD"/>
    <property type="match status" value="1"/>
</dbReference>
<feature type="non-terminal residue" evidence="5">
    <location>
        <position position="125"/>
    </location>
</feature>
<dbReference type="AlphaFoldDB" id="A0A9W9YGX2"/>
<dbReference type="PROSITE" id="PS50102">
    <property type="entry name" value="RRM"/>
    <property type="match status" value="1"/>
</dbReference>
<dbReference type="GO" id="GO:0000398">
    <property type="term" value="P:mRNA splicing, via spliceosome"/>
    <property type="evidence" value="ECO:0007669"/>
    <property type="project" value="TreeGrafter"/>
</dbReference>
<dbReference type="EMBL" id="MU827651">
    <property type="protein sequence ID" value="KAJ7344100.1"/>
    <property type="molecule type" value="Genomic_DNA"/>
</dbReference>
<evidence type="ECO:0000259" key="4">
    <source>
        <dbReference type="PROSITE" id="PS50102"/>
    </source>
</evidence>
<dbReference type="GO" id="GO:0003729">
    <property type="term" value="F:mRNA binding"/>
    <property type="evidence" value="ECO:0007669"/>
    <property type="project" value="TreeGrafter"/>
</dbReference>
<dbReference type="GO" id="GO:0071011">
    <property type="term" value="C:precatalytic spliceosome"/>
    <property type="evidence" value="ECO:0007669"/>
    <property type="project" value="TreeGrafter"/>
</dbReference>
<name>A0A9W9YGX2_9CNID</name>
<protein>
    <submittedName>
        <fullName evidence="5">U1 small nuclear ribonucleoprotein 70 kDa</fullName>
    </submittedName>
</protein>
<dbReference type="Pfam" id="PF00076">
    <property type="entry name" value="RRM_1"/>
    <property type="match status" value="1"/>
</dbReference>
<dbReference type="InterPro" id="IPR051183">
    <property type="entry name" value="U1_U11-U12_snRNP_70-35kDa"/>
</dbReference>
<evidence type="ECO:0000256" key="2">
    <source>
        <dbReference type="ARBA" id="ARBA00023242"/>
    </source>
</evidence>
<organism evidence="5 6">
    <name type="scientific">Desmophyllum pertusum</name>
    <dbReference type="NCBI Taxonomy" id="174260"/>
    <lineage>
        <taxon>Eukaryota</taxon>
        <taxon>Metazoa</taxon>
        <taxon>Cnidaria</taxon>
        <taxon>Anthozoa</taxon>
        <taxon>Hexacorallia</taxon>
        <taxon>Scleractinia</taxon>
        <taxon>Caryophylliina</taxon>
        <taxon>Caryophylliidae</taxon>
        <taxon>Desmophyllum</taxon>
    </lineage>
</organism>
<dbReference type="PANTHER" id="PTHR13952:SF6">
    <property type="entry name" value="U11_U12 SMALL NUCLEAR RIBONUCLEOPROTEIN 35 KDA PROTEIN"/>
    <property type="match status" value="1"/>
</dbReference>
<keyword evidence="2" id="KW-0539">Nucleus</keyword>
<feature type="domain" description="RRM" evidence="4">
    <location>
        <begin position="1"/>
        <end position="71"/>
    </location>
</feature>
<keyword evidence="6" id="KW-1185">Reference proteome</keyword>
<dbReference type="InterPro" id="IPR000504">
    <property type="entry name" value="RRM_dom"/>
</dbReference>
<dbReference type="OrthoDB" id="6159137at2759"/>
<dbReference type="InterPro" id="IPR035979">
    <property type="entry name" value="RBD_domain_sf"/>
</dbReference>
<keyword evidence="3" id="KW-0694">RNA-binding</keyword>
<gene>
    <name evidence="5" type="primary">SNRNP70_2</name>
    <name evidence="5" type="ORF">OS493_040353</name>
</gene>
<dbReference type="Gene3D" id="3.30.70.330">
    <property type="match status" value="1"/>
</dbReference>
<sequence length="125" mass="14780">DFNTTEETLFEMFDRYGSIEKLRLVEGCENRKVKRLCFCQDESEANRALRETKDERLEVDGRKVLVDRVRAGVTPSWLPRRLGGGLGQRQKGTQRFAWKLAYFGDTSRIDHAEIYRKQELWLEHK</sequence>
<accession>A0A9W9YGX2</accession>
<dbReference type="GO" id="GO:0017069">
    <property type="term" value="F:snRNA binding"/>
    <property type="evidence" value="ECO:0007669"/>
    <property type="project" value="TreeGrafter"/>
</dbReference>
<dbReference type="Proteomes" id="UP001163046">
    <property type="component" value="Unassembled WGS sequence"/>
</dbReference>
<evidence type="ECO:0000313" key="6">
    <source>
        <dbReference type="Proteomes" id="UP001163046"/>
    </source>
</evidence>
<dbReference type="SUPFAM" id="SSF54928">
    <property type="entry name" value="RNA-binding domain, RBD"/>
    <property type="match status" value="1"/>
</dbReference>
<reference evidence="5" key="1">
    <citation type="submission" date="2023-01" db="EMBL/GenBank/DDBJ databases">
        <title>Genome assembly of the deep-sea coral Lophelia pertusa.</title>
        <authorList>
            <person name="Herrera S."/>
            <person name="Cordes E."/>
        </authorList>
    </citation>
    <scope>NUCLEOTIDE SEQUENCE</scope>
    <source>
        <strain evidence="5">USNM1676648</strain>
        <tissue evidence="5">Polyp</tissue>
    </source>
</reference>
<comment type="caution">
    <text evidence="5">The sequence shown here is derived from an EMBL/GenBank/DDBJ whole genome shotgun (WGS) entry which is preliminary data.</text>
</comment>
<dbReference type="InterPro" id="IPR012677">
    <property type="entry name" value="Nucleotide-bd_a/b_plait_sf"/>
</dbReference>
<proteinExistence type="predicted"/>
<keyword evidence="5" id="KW-0687">Ribonucleoprotein</keyword>
<evidence type="ECO:0000313" key="5">
    <source>
        <dbReference type="EMBL" id="KAJ7344100.1"/>
    </source>
</evidence>
<comment type="subcellular location">
    <subcellularLocation>
        <location evidence="1">Nucleus</location>
    </subcellularLocation>
</comment>
<evidence type="ECO:0000256" key="3">
    <source>
        <dbReference type="PROSITE-ProRule" id="PRU00176"/>
    </source>
</evidence>
<feature type="non-terminal residue" evidence="5">
    <location>
        <position position="1"/>
    </location>
</feature>
<evidence type="ECO:0000256" key="1">
    <source>
        <dbReference type="ARBA" id="ARBA00004123"/>
    </source>
</evidence>